<evidence type="ECO:0000313" key="6">
    <source>
        <dbReference type="EMBL" id="KIL66001.1"/>
    </source>
</evidence>
<dbReference type="SUPFAM" id="SSF49764">
    <property type="entry name" value="HSP20-like chaperones"/>
    <property type="match status" value="1"/>
</dbReference>
<evidence type="ECO:0000256" key="3">
    <source>
        <dbReference type="RuleBase" id="RU003616"/>
    </source>
</evidence>
<organism evidence="6 7">
    <name type="scientific">Amanita muscaria (strain Koide BX008)</name>
    <dbReference type="NCBI Taxonomy" id="946122"/>
    <lineage>
        <taxon>Eukaryota</taxon>
        <taxon>Fungi</taxon>
        <taxon>Dikarya</taxon>
        <taxon>Basidiomycota</taxon>
        <taxon>Agaricomycotina</taxon>
        <taxon>Agaricomycetes</taxon>
        <taxon>Agaricomycetidae</taxon>
        <taxon>Agaricales</taxon>
        <taxon>Pluteineae</taxon>
        <taxon>Amanitaceae</taxon>
        <taxon>Amanita</taxon>
    </lineage>
</organism>
<feature type="domain" description="SHSP" evidence="5">
    <location>
        <begin position="58"/>
        <end position="196"/>
    </location>
</feature>
<evidence type="ECO:0000256" key="1">
    <source>
        <dbReference type="ARBA" id="ARBA00023016"/>
    </source>
</evidence>
<dbReference type="InterPro" id="IPR008978">
    <property type="entry name" value="HSP20-like_chaperone"/>
</dbReference>
<dbReference type="Gene3D" id="2.60.40.790">
    <property type="match status" value="1"/>
</dbReference>
<accession>A0A0C2X9N0</accession>
<dbReference type="HOGENOM" id="CLU_046737_7_0_1"/>
<keyword evidence="7" id="KW-1185">Reference proteome</keyword>
<name>A0A0C2X9N0_AMAMK</name>
<gene>
    <name evidence="6" type="ORF">M378DRAFT_161213</name>
</gene>
<evidence type="ECO:0000259" key="5">
    <source>
        <dbReference type="PROSITE" id="PS01031"/>
    </source>
</evidence>
<dbReference type="Pfam" id="PF00011">
    <property type="entry name" value="HSP20"/>
    <property type="match status" value="1"/>
</dbReference>
<dbReference type="InterPro" id="IPR031107">
    <property type="entry name" value="Small_HSP"/>
</dbReference>
<evidence type="ECO:0000256" key="4">
    <source>
        <dbReference type="SAM" id="MobiDB-lite"/>
    </source>
</evidence>
<reference evidence="6 7" key="1">
    <citation type="submission" date="2014-04" db="EMBL/GenBank/DDBJ databases">
        <title>Evolutionary Origins and Diversification of the Mycorrhizal Mutualists.</title>
        <authorList>
            <consortium name="DOE Joint Genome Institute"/>
            <consortium name="Mycorrhizal Genomics Consortium"/>
            <person name="Kohler A."/>
            <person name="Kuo A."/>
            <person name="Nagy L.G."/>
            <person name="Floudas D."/>
            <person name="Copeland A."/>
            <person name="Barry K.W."/>
            <person name="Cichocki N."/>
            <person name="Veneault-Fourrey C."/>
            <person name="LaButti K."/>
            <person name="Lindquist E.A."/>
            <person name="Lipzen A."/>
            <person name="Lundell T."/>
            <person name="Morin E."/>
            <person name="Murat C."/>
            <person name="Riley R."/>
            <person name="Ohm R."/>
            <person name="Sun H."/>
            <person name="Tunlid A."/>
            <person name="Henrissat B."/>
            <person name="Grigoriev I.V."/>
            <person name="Hibbett D.S."/>
            <person name="Martin F."/>
        </authorList>
    </citation>
    <scope>NUCLEOTIDE SEQUENCE [LARGE SCALE GENOMIC DNA]</scope>
    <source>
        <strain evidence="6 7">Koide BX008</strain>
    </source>
</reference>
<dbReference type="CDD" id="cd06464">
    <property type="entry name" value="ACD_sHsps-like"/>
    <property type="match status" value="1"/>
</dbReference>
<dbReference type="OrthoDB" id="1431247at2759"/>
<dbReference type="AlphaFoldDB" id="A0A0C2X9N0"/>
<dbReference type="EMBL" id="KN818238">
    <property type="protein sequence ID" value="KIL66001.1"/>
    <property type="molecule type" value="Genomic_DNA"/>
</dbReference>
<dbReference type="Proteomes" id="UP000054549">
    <property type="component" value="Unassembled WGS sequence"/>
</dbReference>
<dbReference type="PANTHER" id="PTHR11527">
    <property type="entry name" value="HEAT-SHOCK PROTEIN 20 FAMILY MEMBER"/>
    <property type="match status" value="1"/>
</dbReference>
<dbReference type="STRING" id="946122.A0A0C2X9N0"/>
<proteinExistence type="inferred from homology"/>
<sequence>MARQSKHTCKSSPYTIYQALYAFQPEIKRRAINLAQSILVHALKAGKLRIVHTGGGDRDPSTFLPRMDIMDDPNSRKTVAVFELPGVKSDELTVSVHDGVMHLNGKRSARTPQEYGIRPTFQDDSTEQNGAPVNETQYKTQELRYGLFKREVALPEGVKEKDVTATLKDGLLIVTWPLPADPASGTVPKTEPSAAESALAM</sequence>
<dbReference type="InParanoid" id="A0A0C2X9N0"/>
<keyword evidence="1" id="KW-0346">Stress response</keyword>
<dbReference type="PROSITE" id="PS01031">
    <property type="entry name" value="SHSP"/>
    <property type="match status" value="1"/>
</dbReference>
<dbReference type="InterPro" id="IPR002068">
    <property type="entry name" value="A-crystallin/Hsp20_dom"/>
</dbReference>
<comment type="similarity">
    <text evidence="2 3">Belongs to the small heat shock protein (HSP20) family.</text>
</comment>
<feature type="region of interest" description="Disordered" evidence="4">
    <location>
        <begin position="181"/>
        <end position="201"/>
    </location>
</feature>
<evidence type="ECO:0000256" key="2">
    <source>
        <dbReference type="PROSITE-ProRule" id="PRU00285"/>
    </source>
</evidence>
<evidence type="ECO:0000313" key="7">
    <source>
        <dbReference type="Proteomes" id="UP000054549"/>
    </source>
</evidence>
<protein>
    <recommendedName>
        <fullName evidence="5">SHSP domain-containing protein</fullName>
    </recommendedName>
</protein>